<dbReference type="SUPFAM" id="SSF52833">
    <property type="entry name" value="Thioredoxin-like"/>
    <property type="match status" value="1"/>
</dbReference>
<dbReference type="InterPro" id="IPR036249">
    <property type="entry name" value="Thioredoxin-like_sf"/>
</dbReference>
<evidence type="ECO:0000256" key="1">
    <source>
        <dbReference type="PIRNR" id="PIRNR006386"/>
    </source>
</evidence>
<evidence type="ECO:0000259" key="3">
    <source>
        <dbReference type="Pfam" id="PF01323"/>
    </source>
</evidence>
<dbReference type="InterPro" id="IPR051924">
    <property type="entry name" value="GST_Kappa/NadH"/>
</dbReference>
<dbReference type="InterPro" id="IPR044087">
    <property type="entry name" value="NahD-like"/>
</dbReference>
<evidence type="ECO:0000256" key="2">
    <source>
        <dbReference type="PIRSR" id="PIRSR006386-1"/>
    </source>
</evidence>
<gene>
    <name evidence="4" type="ORF">COA96_04350</name>
</gene>
<dbReference type="GO" id="GO:1901170">
    <property type="term" value="P:naphthalene catabolic process"/>
    <property type="evidence" value="ECO:0007669"/>
    <property type="project" value="InterPro"/>
</dbReference>
<accession>A0A2A5B5X1</accession>
<dbReference type="Proteomes" id="UP000218327">
    <property type="component" value="Unassembled WGS sequence"/>
</dbReference>
<proteinExistence type="inferred from homology"/>
<dbReference type="GO" id="GO:0004364">
    <property type="term" value="F:glutathione transferase activity"/>
    <property type="evidence" value="ECO:0007669"/>
    <property type="project" value="TreeGrafter"/>
</dbReference>
<comment type="similarity">
    <text evidence="1">Belongs to the GST superfamily. NadH family.</text>
</comment>
<comment type="catalytic activity">
    <reaction evidence="1">
        <text>2-hydroxychromene-2-carboxylate = (3E)-4-(2-hydroxyphenyl)-2-oxobut-3-enoate</text>
        <dbReference type="Rhea" id="RHEA:27401"/>
        <dbReference type="ChEBI" id="CHEBI:59350"/>
        <dbReference type="ChEBI" id="CHEBI:59353"/>
        <dbReference type="EC" id="5.99.1.4"/>
    </reaction>
</comment>
<dbReference type="PIRSF" id="PIRSF006386">
    <property type="entry name" value="HCCAis_GSTk"/>
    <property type="match status" value="1"/>
</dbReference>
<dbReference type="CDD" id="cd03022">
    <property type="entry name" value="DsbA_HCCA_Iso"/>
    <property type="match status" value="1"/>
</dbReference>
<dbReference type="GO" id="GO:0018845">
    <property type="term" value="F:2-hydroxychromene-2-carboxylate isomerase activity"/>
    <property type="evidence" value="ECO:0007669"/>
    <property type="project" value="UniProtKB-UniRule"/>
</dbReference>
<dbReference type="PANTHER" id="PTHR42943:SF2">
    <property type="entry name" value="GLUTATHIONE S-TRANSFERASE KAPPA 1"/>
    <property type="match status" value="1"/>
</dbReference>
<feature type="domain" description="DSBA-like thioredoxin" evidence="3">
    <location>
        <begin position="8"/>
        <end position="195"/>
    </location>
</feature>
<dbReference type="PANTHER" id="PTHR42943">
    <property type="entry name" value="GLUTATHIONE S-TRANSFERASE KAPPA"/>
    <property type="match status" value="1"/>
</dbReference>
<dbReference type="Gene3D" id="3.40.30.10">
    <property type="entry name" value="Glutaredoxin"/>
    <property type="match status" value="1"/>
</dbReference>
<sequence>MCIVKTTTLHFYFDYLSPFAYFAWRRIGTLCEKYELELKAHPVVFGKLLDHWGQLGPAEIAPKRQWVARYCQRYASLNGFNYDPPKFHPFNPLAALRMSLPDVSGSNQFRVIQSLFDAGWTEGEDLGDANNLIAVLRRAEVDCESYVEKIAEPRIKQALITETSSAIEKGVFGIPTIIVKDQLFWGNDQFQHIELLLEGKDPIQNEKLKKIESRARGIDRKIITGIKGSDS</sequence>
<dbReference type="EMBL" id="NVVJ01000009">
    <property type="protein sequence ID" value="PCJ26865.1"/>
    <property type="molecule type" value="Genomic_DNA"/>
</dbReference>
<dbReference type="EC" id="5.99.1.4" evidence="1"/>
<dbReference type="Pfam" id="PF01323">
    <property type="entry name" value="DSBA"/>
    <property type="match status" value="1"/>
</dbReference>
<comment type="caution">
    <text evidence="4">The sequence shown here is derived from an EMBL/GenBank/DDBJ whole genome shotgun (WGS) entry which is preliminary data.</text>
</comment>
<evidence type="ECO:0000313" key="4">
    <source>
        <dbReference type="EMBL" id="PCJ26865.1"/>
    </source>
</evidence>
<organism evidence="4 5">
    <name type="scientific">SAR86 cluster bacterium</name>
    <dbReference type="NCBI Taxonomy" id="2030880"/>
    <lineage>
        <taxon>Bacteria</taxon>
        <taxon>Pseudomonadati</taxon>
        <taxon>Pseudomonadota</taxon>
        <taxon>Gammaproteobacteria</taxon>
        <taxon>SAR86 cluster</taxon>
    </lineage>
</organism>
<feature type="active site" description="Nucleophile" evidence="2">
    <location>
        <position position="17"/>
    </location>
</feature>
<dbReference type="InterPro" id="IPR014440">
    <property type="entry name" value="HCCAis_GSTk"/>
</dbReference>
<reference evidence="5" key="1">
    <citation type="submission" date="2017-08" db="EMBL/GenBank/DDBJ databases">
        <title>A dynamic microbial community with high functional redundancy inhabits the cold, oxic subseafloor aquifer.</title>
        <authorList>
            <person name="Tully B.J."/>
            <person name="Wheat C.G."/>
            <person name="Glazer B.T."/>
            <person name="Huber J.A."/>
        </authorList>
    </citation>
    <scope>NUCLEOTIDE SEQUENCE [LARGE SCALE GENOMIC DNA]</scope>
</reference>
<name>A0A2A5B5X1_9GAMM</name>
<dbReference type="GO" id="GO:0004602">
    <property type="term" value="F:glutathione peroxidase activity"/>
    <property type="evidence" value="ECO:0007669"/>
    <property type="project" value="TreeGrafter"/>
</dbReference>
<dbReference type="AlphaFoldDB" id="A0A2A5B5X1"/>
<dbReference type="GO" id="GO:0006749">
    <property type="term" value="P:glutathione metabolic process"/>
    <property type="evidence" value="ECO:0007669"/>
    <property type="project" value="TreeGrafter"/>
</dbReference>
<evidence type="ECO:0000313" key="5">
    <source>
        <dbReference type="Proteomes" id="UP000218327"/>
    </source>
</evidence>
<dbReference type="InterPro" id="IPR001853">
    <property type="entry name" value="DSBA-like_thioredoxin_dom"/>
</dbReference>
<protein>
    <recommendedName>
        <fullName evidence="1">2-hydroxychromene-2-carboxylate isomerase</fullName>
        <ecNumber evidence="1">5.99.1.4</ecNumber>
    </recommendedName>
</protein>
<keyword evidence="1" id="KW-0413">Isomerase</keyword>